<reference evidence="2 3" key="1">
    <citation type="journal article" date="2015" name="Proc. Natl. Acad. Sci. U.S.A.">
        <title>Expanded metabolic versatility of ubiquitous nitrite-oxidizing bacteria from the genus Nitrospira.</title>
        <authorList>
            <person name="Koch H."/>
            <person name="Lucker S."/>
            <person name="Albertsen M."/>
            <person name="Kitzinger K."/>
            <person name="Herbold C."/>
            <person name="Spieck E."/>
            <person name="Nielsen P.H."/>
            <person name="Wagner M."/>
            <person name="Daims H."/>
        </authorList>
    </citation>
    <scope>NUCLEOTIDE SEQUENCE [LARGE SCALE GENOMIC DNA]</scope>
    <source>
        <strain evidence="2 3">NSP M-1</strain>
    </source>
</reference>
<evidence type="ECO:0000313" key="2">
    <source>
        <dbReference type="EMBL" id="ALA58651.1"/>
    </source>
</evidence>
<protein>
    <submittedName>
        <fullName evidence="2">Uncharacterized protein</fullName>
    </submittedName>
</protein>
<dbReference type="EMBL" id="CP011801">
    <property type="protein sequence ID" value="ALA58651.1"/>
    <property type="molecule type" value="Genomic_DNA"/>
</dbReference>
<dbReference type="KEGG" id="nmv:NITMOv2_2235"/>
<proteinExistence type="predicted"/>
<keyword evidence="3" id="KW-1185">Reference proteome</keyword>
<name>A0A0K2GCG4_NITMO</name>
<feature type="region of interest" description="Disordered" evidence="1">
    <location>
        <begin position="122"/>
        <end position="141"/>
    </location>
</feature>
<evidence type="ECO:0000256" key="1">
    <source>
        <dbReference type="SAM" id="MobiDB-lite"/>
    </source>
</evidence>
<dbReference type="AlphaFoldDB" id="A0A0K2GCG4"/>
<gene>
    <name evidence="2" type="ORF">NITMOv2_2235</name>
</gene>
<dbReference type="PATRIC" id="fig|42253.5.peg.2201"/>
<organism evidence="2 3">
    <name type="scientific">Nitrospira moscoviensis</name>
    <dbReference type="NCBI Taxonomy" id="42253"/>
    <lineage>
        <taxon>Bacteria</taxon>
        <taxon>Pseudomonadati</taxon>
        <taxon>Nitrospirota</taxon>
        <taxon>Nitrospiria</taxon>
        <taxon>Nitrospirales</taxon>
        <taxon>Nitrospiraceae</taxon>
        <taxon>Nitrospira</taxon>
    </lineage>
</organism>
<dbReference type="OrthoDB" id="9794040at2"/>
<dbReference type="RefSeq" id="WP_053379790.1">
    <property type="nucleotide sequence ID" value="NZ_CP011801.1"/>
</dbReference>
<dbReference type="Proteomes" id="UP000069205">
    <property type="component" value="Chromosome"/>
</dbReference>
<evidence type="ECO:0000313" key="3">
    <source>
        <dbReference type="Proteomes" id="UP000069205"/>
    </source>
</evidence>
<dbReference type="STRING" id="42253.NITMOv2_2235"/>
<accession>A0A0K2GCG4</accession>
<sequence>MDVEVGSNLYRNSDGTIEIEGVPQIQVAQHPSTGALLVNFALFDGGGKMLAKVVDSTMMFNERRAYDLTKTPQSVAIKEAASGKTLLQMELKAPHVVAWTKGEFHTMKGHLFQVTPKEWKVDKQQKSGLNQDANGGPVKLG</sequence>